<dbReference type="Proteomes" id="UP000003835">
    <property type="component" value="Unassembled WGS sequence"/>
</dbReference>
<evidence type="ECO:0000313" key="1">
    <source>
        <dbReference type="EMBL" id="EDX73270.1"/>
    </source>
</evidence>
<dbReference type="Pfam" id="PF00543">
    <property type="entry name" value="P-II"/>
    <property type="match status" value="1"/>
</dbReference>
<protein>
    <recommendedName>
        <fullName evidence="3">Nitrogen regulatory protein P-II</fullName>
    </recommendedName>
</protein>
<dbReference type="SUPFAM" id="SSF54913">
    <property type="entry name" value="GlnB-like"/>
    <property type="match status" value="1"/>
</dbReference>
<sequence length="102" mass="11124">MSTEAIPVKPAVLITIISESVLKDRLIKLLKSKGVTGFTINDVLGEGGHGRRMGDIVGYNTNIEMKSVVSAEVSDDIFQALTEMENSHALIAFRHEVEVLNN</sequence>
<accession>B4VXF9</accession>
<organism evidence="1 2">
    <name type="scientific">Coleofasciculus chthonoplastes PCC 7420</name>
    <dbReference type="NCBI Taxonomy" id="118168"/>
    <lineage>
        <taxon>Bacteria</taxon>
        <taxon>Bacillati</taxon>
        <taxon>Cyanobacteriota</taxon>
        <taxon>Cyanophyceae</taxon>
        <taxon>Coleofasciculales</taxon>
        <taxon>Coleofasciculaceae</taxon>
        <taxon>Coleofasciculus</taxon>
    </lineage>
</organism>
<dbReference type="eggNOG" id="COG0347">
    <property type="taxonomic scope" value="Bacteria"/>
</dbReference>
<name>B4VXF9_9CYAN</name>
<dbReference type="HOGENOM" id="CLU_169009_0_0_3"/>
<dbReference type="InterPro" id="IPR015867">
    <property type="entry name" value="N-reg_PII/ATP_PRibTrfase_C"/>
</dbReference>
<dbReference type="OrthoDB" id="531462at2"/>
<dbReference type="InterPro" id="IPR002187">
    <property type="entry name" value="N-reg_PII"/>
</dbReference>
<proteinExistence type="predicted"/>
<evidence type="ECO:0000313" key="2">
    <source>
        <dbReference type="Proteomes" id="UP000003835"/>
    </source>
</evidence>
<dbReference type="EMBL" id="DS989858">
    <property type="protein sequence ID" value="EDX73270.1"/>
    <property type="molecule type" value="Genomic_DNA"/>
</dbReference>
<dbReference type="GO" id="GO:0030234">
    <property type="term" value="F:enzyme regulator activity"/>
    <property type="evidence" value="ECO:0007669"/>
    <property type="project" value="InterPro"/>
</dbReference>
<dbReference type="Gene3D" id="3.30.70.120">
    <property type="match status" value="1"/>
</dbReference>
<keyword evidence="2" id="KW-1185">Reference proteome</keyword>
<evidence type="ECO:0008006" key="3">
    <source>
        <dbReference type="Google" id="ProtNLM"/>
    </source>
</evidence>
<gene>
    <name evidence="1" type="ORF">MC7420_1066</name>
</gene>
<dbReference type="InterPro" id="IPR011322">
    <property type="entry name" value="N-reg_PII-like_a/b"/>
</dbReference>
<dbReference type="STRING" id="118168.MC7420_1066"/>
<dbReference type="GO" id="GO:0006808">
    <property type="term" value="P:regulation of nitrogen utilization"/>
    <property type="evidence" value="ECO:0007669"/>
    <property type="project" value="InterPro"/>
</dbReference>
<dbReference type="AlphaFoldDB" id="B4VXF9"/>
<reference evidence="1 2" key="1">
    <citation type="submission" date="2008-07" db="EMBL/GenBank/DDBJ databases">
        <authorList>
            <person name="Tandeau de Marsac N."/>
            <person name="Ferriera S."/>
            <person name="Johnson J."/>
            <person name="Kravitz S."/>
            <person name="Beeson K."/>
            <person name="Sutton G."/>
            <person name="Rogers Y.-H."/>
            <person name="Friedman R."/>
            <person name="Frazier M."/>
            <person name="Venter J.C."/>
        </authorList>
    </citation>
    <scope>NUCLEOTIDE SEQUENCE [LARGE SCALE GENOMIC DNA]</scope>
    <source>
        <strain evidence="1 2">PCC 7420</strain>
    </source>
</reference>
<dbReference type="RefSeq" id="WP_006103327.1">
    <property type="nucleotide sequence ID" value="NZ_DS989858.1"/>
</dbReference>